<name>A0A2Z7CLZ2_9LAMI</name>
<gene>
    <name evidence="1" type="ORF">F511_02705</name>
</gene>
<reference evidence="1 2" key="1">
    <citation type="journal article" date="2015" name="Proc. Natl. Acad. Sci. U.S.A.">
        <title>The resurrection genome of Boea hygrometrica: A blueprint for survival of dehydration.</title>
        <authorList>
            <person name="Xiao L."/>
            <person name="Yang G."/>
            <person name="Zhang L."/>
            <person name="Yang X."/>
            <person name="Zhao S."/>
            <person name="Ji Z."/>
            <person name="Zhou Q."/>
            <person name="Hu M."/>
            <person name="Wang Y."/>
            <person name="Chen M."/>
            <person name="Xu Y."/>
            <person name="Jin H."/>
            <person name="Xiao X."/>
            <person name="Hu G."/>
            <person name="Bao F."/>
            <person name="Hu Y."/>
            <person name="Wan P."/>
            <person name="Li L."/>
            <person name="Deng X."/>
            <person name="Kuang T."/>
            <person name="Xiang C."/>
            <person name="Zhu J.K."/>
            <person name="Oliver M.J."/>
            <person name="He Y."/>
        </authorList>
    </citation>
    <scope>NUCLEOTIDE SEQUENCE [LARGE SCALE GENOMIC DNA]</scope>
    <source>
        <strain evidence="2">cv. XS01</strain>
    </source>
</reference>
<accession>A0A2Z7CLZ2</accession>
<keyword evidence="2" id="KW-1185">Reference proteome</keyword>
<dbReference type="AlphaFoldDB" id="A0A2Z7CLZ2"/>
<proteinExistence type="predicted"/>
<evidence type="ECO:0000313" key="2">
    <source>
        <dbReference type="Proteomes" id="UP000250235"/>
    </source>
</evidence>
<sequence length="274" mass="30687">MEKEKRSDLDTENIENIAMLRRNMQHVTQCMLAYKQNGYHNNQRPNMLNHKVIVSYEFGSYPIAHHNSKGGHIIQVFGCYSSMLDGNSIASALPGHNKREVLGTTVEDPDPASRGGVFVDYLAGNSCLTPTGITRTPALHGRRRRTFENHPPMLNTLSSVSVRESRIQYLCDPQWFRDTASRGPTTIVAPKSQFRTCPTDHDLTNTRTQQPAQVYCPSSFTTNSIEASTSSNTKLLKNRRNYGLTLAKTHEHCNSFALLNFGDSSLQTGINRTL</sequence>
<dbReference type="EMBL" id="KQ994493">
    <property type="protein sequence ID" value="KZV48092.1"/>
    <property type="molecule type" value="Genomic_DNA"/>
</dbReference>
<protein>
    <submittedName>
        <fullName evidence="1">Uncharacterized protein</fullName>
    </submittedName>
</protein>
<organism evidence="1 2">
    <name type="scientific">Dorcoceras hygrometricum</name>
    <dbReference type="NCBI Taxonomy" id="472368"/>
    <lineage>
        <taxon>Eukaryota</taxon>
        <taxon>Viridiplantae</taxon>
        <taxon>Streptophyta</taxon>
        <taxon>Embryophyta</taxon>
        <taxon>Tracheophyta</taxon>
        <taxon>Spermatophyta</taxon>
        <taxon>Magnoliopsida</taxon>
        <taxon>eudicotyledons</taxon>
        <taxon>Gunneridae</taxon>
        <taxon>Pentapetalae</taxon>
        <taxon>asterids</taxon>
        <taxon>lamiids</taxon>
        <taxon>Lamiales</taxon>
        <taxon>Gesneriaceae</taxon>
        <taxon>Didymocarpoideae</taxon>
        <taxon>Trichosporeae</taxon>
        <taxon>Loxocarpinae</taxon>
        <taxon>Dorcoceras</taxon>
    </lineage>
</organism>
<dbReference type="Proteomes" id="UP000250235">
    <property type="component" value="Unassembled WGS sequence"/>
</dbReference>
<evidence type="ECO:0000313" key="1">
    <source>
        <dbReference type="EMBL" id="KZV48092.1"/>
    </source>
</evidence>